<gene>
    <name evidence="1" type="ORF">SAMN05660236_1119</name>
</gene>
<dbReference type="InterPro" id="IPR011042">
    <property type="entry name" value="6-blade_b-propeller_TolB-like"/>
</dbReference>
<accession>A0A1T5JI60</accession>
<reference evidence="1 2" key="1">
    <citation type="submission" date="2017-02" db="EMBL/GenBank/DDBJ databases">
        <authorList>
            <person name="Peterson S.W."/>
        </authorList>
    </citation>
    <scope>NUCLEOTIDE SEQUENCE [LARGE SCALE GENOMIC DNA]</scope>
    <source>
        <strain evidence="1 2">DSM 25262</strain>
    </source>
</reference>
<dbReference type="Gene3D" id="2.120.10.30">
    <property type="entry name" value="TolB, C-terminal domain"/>
    <property type="match status" value="1"/>
</dbReference>
<dbReference type="Proteomes" id="UP000190961">
    <property type="component" value="Unassembled WGS sequence"/>
</dbReference>
<dbReference type="STRING" id="688867.SAMN05660236_1119"/>
<organism evidence="1 2">
    <name type="scientific">Ohtaekwangia koreensis</name>
    <dbReference type="NCBI Taxonomy" id="688867"/>
    <lineage>
        <taxon>Bacteria</taxon>
        <taxon>Pseudomonadati</taxon>
        <taxon>Bacteroidota</taxon>
        <taxon>Cytophagia</taxon>
        <taxon>Cytophagales</taxon>
        <taxon>Fulvivirgaceae</taxon>
        <taxon>Ohtaekwangia</taxon>
    </lineage>
</organism>
<dbReference type="SUPFAM" id="SSF63829">
    <property type="entry name" value="Calcium-dependent phosphotriesterase"/>
    <property type="match status" value="1"/>
</dbReference>
<dbReference type="OrthoDB" id="1116010at2"/>
<keyword evidence="2" id="KW-1185">Reference proteome</keyword>
<name>A0A1T5JI60_9BACT</name>
<dbReference type="EMBL" id="FUZU01000001">
    <property type="protein sequence ID" value="SKC51161.1"/>
    <property type="molecule type" value="Genomic_DNA"/>
</dbReference>
<dbReference type="AlphaFoldDB" id="A0A1T5JI60"/>
<evidence type="ECO:0000313" key="2">
    <source>
        <dbReference type="Proteomes" id="UP000190961"/>
    </source>
</evidence>
<protein>
    <submittedName>
        <fullName evidence="1">Uncharacterized protein</fullName>
    </submittedName>
</protein>
<dbReference type="RefSeq" id="WP_079685681.1">
    <property type="nucleotide sequence ID" value="NZ_FUZU01000001.1"/>
</dbReference>
<proteinExistence type="predicted"/>
<sequence>MINLNQSIFQSYYRKSVTVFLVVFISMLTTVGSAQSKKIKTLEVSDTIVYAAVDRPGELYILTASGQLQKFDTNGKLLSLHKNKPSPTLFDPRDGSRLFAFFRESRQYHFLNPSLEIVQAFSIDSAFAIDPWLACISGDHNVWLVDAADWTLKKINTSNGAVSIEETMDVKPKKQKTDFTFLREYQGFVFLLDASEGILIFNSVGKLIKTISVKKLSYFNFLGEELYYLQGDVLRFFDLFTAETREQKLTQPGNFALITDERFFLIRKNTIEIFGAQ</sequence>
<evidence type="ECO:0000313" key="1">
    <source>
        <dbReference type="EMBL" id="SKC51161.1"/>
    </source>
</evidence>